<keyword evidence="2" id="KW-1185">Reference proteome</keyword>
<gene>
    <name evidence="1" type="ORF">N8T08_005137</name>
</gene>
<name>A0ACC3BG09_9EURO</name>
<organism evidence="1 2">
    <name type="scientific">Aspergillus melleus</name>
    <dbReference type="NCBI Taxonomy" id="138277"/>
    <lineage>
        <taxon>Eukaryota</taxon>
        <taxon>Fungi</taxon>
        <taxon>Dikarya</taxon>
        <taxon>Ascomycota</taxon>
        <taxon>Pezizomycotina</taxon>
        <taxon>Eurotiomycetes</taxon>
        <taxon>Eurotiomycetidae</taxon>
        <taxon>Eurotiales</taxon>
        <taxon>Aspergillaceae</taxon>
        <taxon>Aspergillus</taxon>
        <taxon>Aspergillus subgen. Circumdati</taxon>
    </lineage>
</organism>
<comment type="caution">
    <text evidence="1">The sequence shown here is derived from an EMBL/GenBank/DDBJ whole genome shotgun (WGS) entry which is preliminary data.</text>
</comment>
<sequence length="614" mass="69455">MPEAADFDKTAPLSLRSCHRCNQKKIRCNKAQPCEGCVKTSSECVYPGPGRAPRRKKRALKAELVSRVKKLEQELRLLAKGDATTSSEDAPPPCASGHEAQGTEDSRDEGPKHGRLFVKGSSTQYFTHEVLVNLVSQVEELKDLMDFSGNDVPDFEERLYSDNDYSQKGIEFLFGFSCMVASLEAYHPSMTHSQILWKAYQENVAPVTMIFHQPTLLKIMYKTAANKSYVDHASEAVVFAVYFAAVTSMDTAECTEKLAQDQLSLREYYKFATQQALSRAGFLQSRSLAVLQAAVLFLTCLRGPGDAYFVWTMTGAIHRMAQGLGLHRDGTSFGLSPFDTEVRRRLWWSIYLLDSRSSEFQATDTQITEDHYDAKLPLNINDSDMSPESNQALESRVGFTEMTFCLTRIEMTIRYRRSVLNSQGDGNSSSSDKLRLLDERLHDLEQIHSYLRERYLKFCDVTIPLQWATATIIRLALARSWLTAHISQQAGTEKIPSLEIKPDDRKRDQLFLTAIEVVEFAVLLETDSRTSKWSWLFEGYPQWQAAAVVLMELCVRPQTVETQRAWAVVERAVTSWASRDFQEGSITMKTVSCLMERAATVHGHTWNIPYNNAA</sequence>
<accession>A0ACC3BG09</accession>
<dbReference type="EMBL" id="JAOPJF010000003">
    <property type="protein sequence ID" value="KAK1149588.1"/>
    <property type="molecule type" value="Genomic_DNA"/>
</dbReference>
<dbReference type="Proteomes" id="UP001177260">
    <property type="component" value="Unassembled WGS sequence"/>
</dbReference>
<proteinExistence type="predicted"/>
<reference evidence="1 2" key="1">
    <citation type="journal article" date="2023" name="ACS Omega">
        <title>Identification of the Neoaspergillic Acid Biosynthesis Gene Cluster by Establishing an In Vitro CRISPR-Ribonucleoprotein Genetic System in Aspergillus melleus.</title>
        <authorList>
            <person name="Yuan B."/>
            <person name="Grau M.F."/>
            <person name="Murata R.M."/>
            <person name="Torok T."/>
            <person name="Venkateswaran K."/>
            <person name="Stajich J.E."/>
            <person name="Wang C.C.C."/>
        </authorList>
    </citation>
    <scope>NUCLEOTIDE SEQUENCE [LARGE SCALE GENOMIC DNA]</scope>
    <source>
        <strain evidence="1 2">IMV 1140</strain>
    </source>
</reference>
<evidence type="ECO:0000313" key="2">
    <source>
        <dbReference type="Proteomes" id="UP001177260"/>
    </source>
</evidence>
<protein>
    <submittedName>
        <fullName evidence="1">Uncharacterized protein</fullName>
    </submittedName>
</protein>
<evidence type="ECO:0000313" key="1">
    <source>
        <dbReference type="EMBL" id="KAK1149588.1"/>
    </source>
</evidence>